<dbReference type="Gene3D" id="3.30.1640.10">
    <property type="entry name" value="mini-chromosome maintenance (MCM) complex, chain A, domain 1"/>
    <property type="match status" value="1"/>
</dbReference>
<dbReference type="InterPro" id="IPR001208">
    <property type="entry name" value="MCM_dom"/>
</dbReference>
<protein>
    <recommendedName>
        <fullName evidence="3">DNA replication licensing factor MCM2</fullName>
        <ecNumber evidence="2">3.6.4.12</ecNumber>
    </recommendedName>
</protein>
<keyword evidence="5" id="KW-0547">Nucleotide-binding</keyword>
<organism evidence="13">
    <name type="scientific">Eutreptiella gymnastica</name>
    <dbReference type="NCBI Taxonomy" id="73025"/>
    <lineage>
        <taxon>Eukaryota</taxon>
        <taxon>Discoba</taxon>
        <taxon>Euglenozoa</taxon>
        <taxon>Euglenida</taxon>
        <taxon>Spirocuta</taxon>
        <taxon>Euglenophyceae</taxon>
        <taxon>Eutreptiales</taxon>
        <taxon>Eutreptiaceae</taxon>
        <taxon>Eutreptiella</taxon>
    </lineage>
</organism>
<dbReference type="InterPro" id="IPR041562">
    <property type="entry name" value="MCM_lid"/>
</dbReference>
<evidence type="ECO:0000256" key="7">
    <source>
        <dbReference type="ARBA" id="ARBA00022806"/>
    </source>
</evidence>
<feature type="region of interest" description="Disordered" evidence="11">
    <location>
        <begin position="685"/>
        <end position="707"/>
    </location>
</feature>
<dbReference type="InterPro" id="IPR027417">
    <property type="entry name" value="P-loop_NTPase"/>
</dbReference>
<feature type="domain" description="MCM C-terminal AAA(+) ATPase" evidence="12">
    <location>
        <begin position="465"/>
        <end position="673"/>
    </location>
</feature>
<gene>
    <name evidence="13" type="ORF">EGYM00392_LOCUS55918</name>
</gene>
<evidence type="ECO:0000256" key="1">
    <source>
        <dbReference type="ARBA" id="ARBA00008010"/>
    </source>
</evidence>
<feature type="compositionally biased region" description="Acidic residues" evidence="11">
    <location>
        <begin position="50"/>
        <end position="61"/>
    </location>
</feature>
<dbReference type="GO" id="GO:1902975">
    <property type="term" value="P:mitotic DNA replication initiation"/>
    <property type="evidence" value="ECO:0007669"/>
    <property type="project" value="TreeGrafter"/>
</dbReference>
<dbReference type="Pfam" id="PF17207">
    <property type="entry name" value="MCM_OB"/>
    <property type="match status" value="1"/>
</dbReference>
<dbReference type="SMART" id="SM00350">
    <property type="entry name" value="MCM"/>
    <property type="match status" value="1"/>
</dbReference>
<dbReference type="PROSITE" id="PS50051">
    <property type="entry name" value="MCM_2"/>
    <property type="match status" value="1"/>
</dbReference>
<keyword evidence="4" id="KW-0235">DNA replication</keyword>
<dbReference type="PANTHER" id="PTHR11630">
    <property type="entry name" value="DNA REPLICATION LICENSING FACTOR MCM FAMILY MEMBER"/>
    <property type="match status" value="1"/>
</dbReference>
<dbReference type="InterPro" id="IPR033762">
    <property type="entry name" value="MCM_OB"/>
</dbReference>
<dbReference type="PANTHER" id="PTHR11630:SF44">
    <property type="entry name" value="DNA REPLICATION LICENSING FACTOR MCM2"/>
    <property type="match status" value="1"/>
</dbReference>
<feature type="compositionally biased region" description="Basic and acidic residues" evidence="11">
    <location>
        <begin position="62"/>
        <end position="76"/>
    </location>
</feature>
<dbReference type="GO" id="GO:0005524">
    <property type="term" value="F:ATP binding"/>
    <property type="evidence" value="ECO:0007669"/>
    <property type="project" value="UniProtKB-KW"/>
</dbReference>
<dbReference type="InterPro" id="IPR059098">
    <property type="entry name" value="WHD_MCM2"/>
</dbReference>
<name>A0A7S1JI13_9EUGL</name>
<dbReference type="GO" id="GO:0000727">
    <property type="term" value="P:double-strand break repair via break-induced replication"/>
    <property type="evidence" value="ECO:0007669"/>
    <property type="project" value="TreeGrafter"/>
</dbReference>
<evidence type="ECO:0000256" key="5">
    <source>
        <dbReference type="ARBA" id="ARBA00022741"/>
    </source>
</evidence>
<dbReference type="AlphaFoldDB" id="A0A7S1JI13"/>
<dbReference type="GO" id="GO:0042555">
    <property type="term" value="C:MCM complex"/>
    <property type="evidence" value="ECO:0007669"/>
    <property type="project" value="InterPro"/>
</dbReference>
<dbReference type="PRINTS" id="PR01657">
    <property type="entry name" value="MCMFAMILY"/>
</dbReference>
<dbReference type="SUPFAM" id="SSF52540">
    <property type="entry name" value="P-loop containing nucleoside triphosphate hydrolases"/>
    <property type="match status" value="1"/>
</dbReference>
<reference evidence="13" key="1">
    <citation type="submission" date="2021-01" db="EMBL/GenBank/DDBJ databases">
        <authorList>
            <person name="Corre E."/>
            <person name="Pelletier E."/>
            <person name="Niang G."/>
            <person name="Scheremetjew M."/>
            <person name="Finn R."/>
            <person name="Kale V."/>
            <person name="Holt S."/>
            <person name="Cochrane G."/>
            <person name="Meng A."/>
            <person name="Brown T."/>
            <person name="Cohen L."/>
        </authorList>
    </citation>
    <scope>NUCLEOTIDE SEQUENCE</scope>
    <source>
        <strain evidence="13">NIES-381</strain>
    </source>
</reference>
<keyword evidence="7" id="KW-0347">Helicase</keyword>
<comment type="similarity">
    <text evidence="1">Belongs to the MCM family.</text>
</comment>
<evidence type="ECO:0000256" key="8">
    <source>
        <dbReference type="ARBA" id="ARBA00022840"/>
    </source>
</evidence>
<dbReference type="Gene3D" id="3.40.50.300">
    <property type="entry name" value="P-loop containing nucleotide triphosphate hydrolases"/>
    <property type="match status" value="1"/>
</dbReference>
<dbReference type="EMBL" id="HBGA01153900">
    <property type="protein sequence ID" value="CAD9044734.1"/>
    <property type="molecule type" value="Transcribed_RNA"/>
</dbReference>
<proteinExistence type="inferred from homology"/>
<dbReference type="GO" id="GO:0017116">
    <property type="term" value="F:single-stranded DNA helicase activity"/>
    <property type="evidence" value="ECO:0007669"/>
    <property type="project" value="TreeGrafter"/>
</dbReference>
<evidence type="ECO:0000313" key="13">
    <source>
        <dbReference type="EMBL" id="CAD9044734.1"/>
    </source>
</evidence>
<feature type="compositionally biased region" description="Basic and acidic residues" evidence="11">
    <location>
        <begin position="32"/>
        <end position="47"/>
    </location>
</feature>
<evidence type="ECO:0000259" key="12">
    <source>
        <dbReference type="PROSITE" id="PS50051"/>
    </source>
</evidence>
<evidence type="ECO:0000256" key="10">
    <source>
        <dbReference type="ARBA" id="ARBA00023306"/>
    </source>
</evidence>
<keyword evidence="6" id="KW-0378">Hydrolase</keyword>
<dbReference type="InterPro" id="IPR031327">
    <property type="entry name" value="MCM"/>
</dbReference>
<dbReference type="GO" id="GO:0005634">
    <property type="term" value="C:nucleus"/>
    <property type="evidence" value="ECO:0007669"/>
    <property type="project" value="InterPro"/>
</dbReference>
<dbReference type="FunFam" id="3.40.50.300:FF:001141">
    <property type="entry name" value="DNA helicase"/>
    <property type="match status" value="1"/>
</dbReference>
<evidence type="ECO:0000256" key="11">
    <source>
        <dbReference type="SAM" id="MobiDB-lite"/>
    </source>
</evidence>
<dbReference type="InterPro" id="IPR027925">
    <property type="entry name" value="MCM_N"/>
</dbReference>
<dbReference type="PRINTS" id="PR01658">
    <property type="entry name" value="MCMPROTEIN2"/>
</dbReference>
<sequence>MPADRDEVEEIVDELDHGDEEPDDGEDLVGDDMMRDYAPEPELDRYSDSGLDDEEEFEELSVEARRAAEREIDARARDKRRRAQEESRTRKRFRAGHLLASDDEGSGSEAAEVPESETQSPPRRRPAPEVPADDDEEDEDAGRWGENQFDLADEDDAMQDEVVDIADVKGPLSEWIVKDKVRRGVASRFQQFLTTAQDGQVKRYRNRITQMVNEGRHSLEVSFDDLSDVHDSLLAIWVSDAPAEMLEIFDEVATSLTGQEFPEFEKVCHSSVVHVRITDLPICDPIRDIRQVHLNALIKVAGVVTRRSVVFPQLQNVVFDCLVCGFAIGPIVQRGEKEVKPHSCPQCQQRNAFKVNFTRTIFRNYQTITLQESPGQVPAGRLPRSVEVVLLDDLIDSTKPGEEVEVTGIYKNNFDPLLNHQHGFPVFATNLEANYVERKTSSQQSHKLTDEEKEKILRLSQDPKVAQKLIKSMAPAIHGHEDIKLGLLLSLMSGQEKEVGEPGQHKIRGDINVLLLGDPGCAKSQFLKYVEKTAHRSVFTTGRGSTAVGLTAAVHPDPGTGEWTLEGGALVIADRGVCMIDEFDKMSDGDRTSIHEAMEQQTISISKAGIVTTLQARCAVIAAANPVGGNYDESLTFEQNVDLTQPILQRFDLLYVIRDEVDPIKDTALAEFVCRSHVHNHPETIRREDELRAEEEEAAADGPNAADGDVIPQDMVRKYIMYARAHVRPTISAMDENKLAQLYADLRKESQLGGGVTMSVRHIESIIRLTEAHAKLHLRDYAREDDMNAAIRLFLGCFVNTQKYQAKRAMTEKFARYLVKDADHDQLLLHLLRSLVRQAVDYETRTKGFYQPSDIQILMSTFQEKAEELELFNVEPFLASPAFRDEYRVDRQRKVIVKQFRSV</sequence>
<evidence type="ECO:0000256" key="9">
    <source>
        <dbReference type="ARBA" id="ARBA00023125"/>
    </source>
</evidence>
<dbReference type="SUPFAM" id="SSF50249">
    <property type="entry name" value="Nucleic acid-binding proteins"/>
    <property type="match status" value="1"/>
</dbReference>
<dbReference type="Pfam" id="PF14551">
    <property type="entry name" value="MCM_N"/>
    <property type="match status" value="1"/>
</dbReference>
<evidence type="ECO:0000256" key="4">
    <source>
        <dbReference type="ARBA" id="ARBA00022705"/>
    </source>
</evidence>
<evidence type="ECO:0000256" key="2">
    <source>
        <dbReference type="ARBA" id="ARBA00012551"/>
    </source>
</evidence>
<dbReference type="Pfam" id="PF12619">
    <property type="entry name" value="MCM2_N"/>
    <property type="match status" value="1"/>
</dbReference>
<evidence type="ECO:0000256" key="3">
    <source>
        <dbReference type="ARBA" id="ARBA00018925"/>
    </source>
</evidence>
<feature type="compositionally biased region" description="Acidic residues" evidence="11">
    <location>
        <begin position="131"/>
        <end position="140"/>
    </location>
</feature>
<dbReference type="InterPro" id="IPR008045">
    <property type="entry name" value="MCM2"/>
</dbReference>
<keyword evidence="9" id="KW-0238">DNA-binding</keyword>
<dbReference type="EC" id="3.6.4.12" evidence="2"/>
<evidence type="ECO:0000256" key="6">
    <source>
        <dbReference type="ARBA" id="ARBA00022801"/>
    </source>
</evidence>
<dbReference type="Pfam" id="PF17855">
    <property type="entry name" value="MCM_lid"/>
    <property type="match status" value="1"/>
</dbReference>
<dbReference type="Pfam" id="PF23669">
    <property type="entry name" value="WHD_MCM2"/>
    <property type="match status" value="1"/>
</dbReference>
<dbReference type="GO" id="GO:0003697">
    <property type="term" value="F:single-stranded DNA binding"/>
    <property type="evidence" value="ECO:0007669"/>
    <property type="project" value="TreeGrafter"/>
</dbReference>
<dbReference type="Pfam" id="PF00493">
    <property type="entry name" value="MCM"/>
    <property type="match status" value="1"/>
</dbReference>
<dbReference type="GO" id="GO:0016787">
    <property type="term" value="F:hydrolase activity"/>
    <property type="evidence" value="ECO:0007669"/>
    <property type="project" value="UniProtKB-KW"/>
</dbReference>
<keyword evidence="10" id="KW-0131">Cell cycle</keyword>
<dbReference type="GO" id="GO:0043138">
    <property type="term" value="F:3'-5' DNA helicase activity"/>
    <property type="evidence" value="ECO:0007669"/>
    <property type="project" value="TreeGrafter"/>
</dbReference>
<accession>A0A7S1JI13</accession>
<keyword evidence="8" id="KW-0067">ATP-binding</keyword>
<dbReference type="Gene3D" id="2.40.50.140">
    <property type="entry name" value="Nucleic acid-binding proteins"/>
    <property type="match status" value="1"/>
</dbReference>
<feature type="compositionally biased region" description="Acidic residues" evidence="11">
    <location>
        <begin position="1"/>
        <end position="30"/>
    </location>
</feature>
<dbReference type="Gene3D" id="2.20.28.10">
    <property type="match status" value="1"/>
</dbReference>
<dbReference type="InterPro" id="IPR012340">
    <property type="entry name" value="NA-bd_OB-fold"/>
</dbReference>
<feature type="region of interest" description="Disordered" evidence="11">
    <location>
        <begin position="1"/>
        <end position="142"/>
    </location>
</feature>